<dbReference type="Proteomes" id="UP000183275">
    <property type="component" value="Unassembled WGS sequence"/>
</dbReference>
<dbReference type="eggNOG" id="arCOG00982">
    <property type="taxonomic scope" value="Archaea"/>
</dbReference>
<keyword evidence="11" id="KW-1185">Reference proteome</keyword>
<dbReference type="InterPro" id="IPR016205">
    <property type="entry name" value="Glycerol_DH"/>
</dbReference>
<dbReference type="STRING" id="1202768.SAMN05216285_2880"/>
<evidence type="ECO:0000256" key="8">
    <source>
        <dbReference type="PIRSR" id="PIRSR000112-3"/>
    </source>
</evidence>
<dbReference type="InterPro" id="IPR018211">
    <property type="entry name" value="ADH_Fe_CS"/>
</dbReference>
<dbReference type="PROSITE" id="PS00913">
    <property type="entry name" value="ADH_IRON_1"/>
    <property type="match status" value="1"/>
</dbReference>
<dbReference type="Pfam" id="PF00465">
    <property type="entry name" value="Fe-ADH"/>
    <property type="match status" value="1"/>
</dbReference>
<gene>
    <name evidence="10" type="ORF">SAMN05216285_2880</name>
</gene>
<dbReference type="RefSeq" id="WP_074854795.1">
    <property type="nucleotide sequence ID" value="NZ_FOIS01000003.1"/>
</dbReference>
<comment type="cofactor">
    <cofactor evidence="6">
        <name>Zn(2+)</name>
        <dbReference type="ChEBI" id="CHEBI:29105"/>
    </cofactor>
    <text evidence="6">Binds 1 zinc ion per subunit.</text>
</comment>
<keyword evidence="2 6" id="KW-0479">Metal-binding</keyword>
<dbReference type="PIRSF" id="PIRSF000112">
    <property type="entry name" value="Glycerol_dehydrogenase"/>
    <property type="match status" value="1"/>
</dbReference>
<evidence type="ECO:0000256" key="6">
    <source>
        <dbReference type="PIRSR" id="PIRSR000112-1"/>
    </source>
</evidence>
<keyword evidence="3 6" id="KW-0862">Zinc</keyword>
<dbReference type="PANTHER" id="PTHR43616">
    <property type="entry name" value="GLYCEROL DEHYDROGENASE"/>
    <property type="match status" value="1"/>
</dbReference>
<evidence type="ECO:0000256" key="7">
    <source>
        <dbReference type="PIRSR" id="PIRSR000112-2"/>
    </source>
</evidence>
<dbReference type="InterPro" id="IPR001670">
    <property type="entry name" value="ADH_Fe/GldA"/>
</dbReference>
<dbReference type="GO" id="GO:0046872">
    <property type="term" value="F:metal ion binding"/>
    <property type="evidence" value="ECO:0007669"/>
    <property type="project" value="UniProtKB-KW"/>
</dbReference>
<feature type="binding site" evidence="6">
    <location>
        <position position="254"/>
    </location>
    <ligand>
        <name>glycerol</name>
        <dbReference type="ChEBI" id="CHEBI:17754"/>
    </ligand>
</feature>
<evidence type="ECO:0000256" key="2">
    <source>
        <dbReference type="ARBA" id="ARBA00022723"/>
    </source>
</evidence>
<dbReference type="EMBL" id="FOIS01000003">
    <property type="protein sequence ID" value="SEW17208.1"/>
    <property type="molecule type" value="Genomic_DNA"/>
</dbReference>
<protein>
    <submittedName>
        <fullName evidence="10">Glycerol 2-dehydrogenase (NAD+)</fullName>
    </submittedName>
</protein>
<evidence type="ECO:0000256" key="4">
    <source>
        <dbReference type="ARBA" id="ARBA00023002"/>
    </source>
</evidence>
<keyword evidence="5 8" id="KW-0520">NAD</keyword>
<feature type="binding site" evidence="6">
    <location>
        <position position="171"/>
    </location>
    <ligand>
        <name>glycerol</name>
        <dbReference type="ChEBI" id="CHEBI:17754"/>
    </ligand>
</feature>
<feature type="binding site" evidence="8">
    <location>
        <position position="125"/>
    </location>
    <ligand>
        <name>NAD(+)</name>
        <dbReference type="ChEBI" id="CHEBI:57540"/>
    </ligand>
</feature>
<dbReference type="NCBIfam" id="NF006941">
    <property type="entry name" value="PRK09423.1"/>
    <property type="match status" value="1"/>
</dbReference>
<dbReference type="Gene3D" id="1.20.1090.10">
    <property type="entry name" value="Dehydroquinate synthase-like - alpha domain"/>
    <property type="match status" value="1"/>
</dbReference>
<dbReference type="GO" id="GO:0016614">
    <property type="term" value="F:oxidoreductase activity, acting on CH-OH group of donors"/>
    <property type="evidence" value="ECO:0007669"/>
    <property type="project" value="InterPro"/>
</dbReference>
<dbReference type="PANTHER" id="PTHR43616:SF5">
    <property type="entry name" value="GLYCEROL DEHYDROGENASE 1"/>
    <property type="match status" value="1"/>
</dbReference>
<feature type="binding site" evidence="8">
    <location>
        <position position="131"/>
    </location>
    <ligand>
        <name>NAD(+)</name>
        <dbReference type="ChEBI" id="CHEBI:57540"/>
    </ligand>
</feature>
<feature type="binding site" evidence="8">
    <location>
        <begin position="94"/>
        <end position="98"/>
    </location>
    <ligand>
        <name>NAD(+)</name>
        <dbReference type="ChEBI" id="CHEBI:57540"/>
    </ligand>
</feature>
<proteinExistence type="inferred from homology"/>
<dbReference type="Gene3D" id="3.40.50.1970">
    <property type="match status" value="1"/>
</dbReference>
<sequence length="363" mass="38425">MIRSFKSPMEYVQGRDALSQLGDRVAPIAETALVLGDSDVLEIVGDQAEASLEGSDVDATLEEFGGESSETEIDRITAVAREVDADVIVGAGGGKALDTAKAVRENVGGAMVSMPTIASTDSPTSSLSVIYSDDGEFERYRFYESHPDLVLVDTSIIAGAPVRFFASGIGDAMATWFEADAVHRTDGENFFDEDPTYAAHSLSSLCYDLLRDHGVSSIRAVENGIVTESVEAVTEANTLLSGLGFENGGLAAAHSIHNGLTQLEETHHATHGEKVNFGTLTQLVLEGRSNAFIADVIDFSVDVGLPVTLAGLGVEDPSHDDLDRVAQATVADEETIHNAFDVSSDEVRDAMIAADELGSERLS</sequence>
<evidence type="ECO:0000313" key="10">
    <source>
        <dbReference type="EMBL" id="SEW17208.1"/>
    </source>
</evidence>
<organism evidence="10 11">
    <name type="scientific">Natrinema salifodinae</name>
    <dbReference type="NCBI Taxonomy" id="1202768"/>
    <lineage>
        <taxon>Archaea</taxon>
        <taxon>Methanobacteriati</taxon>
        <taxon>Methanobacteriota</taxon>
        <taxon>Stenosarchaea group</taxon>
        <taxon>Halobacteria</taxon>
        <taxon>Halobacteriales</taxon>
        <taxon>Natrialbaceae</taxon>
        <taxon>Natrinema</taxon>
    </lineage>
</organism>
<keyword evidence="4" id="KW-0560">Oxidoreductase</keyword>
<reference evidence="11" key="1">
    <citation type="submission" date="2016-10" db="EMBL/GenBank/DDBJ databases">
        <authorList>
            <person name="Varghese N."/>
        </authorList>
    </citation>
    <scope>NUCLEOTIDE SEQUENCE [LARGE SCALE GENOMIC DNA]</scope>
    <source>
        <strain evidence="11">CGMCC 1.12284</strain>
    </source>
</reference>
<feature type="binding site" evidence="8">
    <location>
        <position position="127"/>
    </location>
    <ligand>
        <name>NAD(+)</name>
        <dbReference type="ChEBI" id="CHEBI:57540"/>
    </ligand>
</feature>
<feature type="binding site" evidence="7">
    <location>
        <position position="121"/>
    </location>
    <ligand>
        <name>glycerol</name>
        <dbReference type="ChEBI" id="CHEBI:17754"/>
    </ligand>
</feature>
<feature type="binding site" evidence="8">
    <location>
        <begin position="116"/>
        <end position="119"/>
    </location>
    <ligand>
        <name>NAD(+)</name>
        <dbReference type="ChEBI" id="CHEBI:57540"/>
    </ligand>
</feature>
<dbReference type="OrthoDB" id="116813at2157"/>
<dbReference type="SUPFAM" id="SSF56796">
    <property type="entry name" value="Dehydroquinate synthase-like"/>
    <property type="match status" value="1"/>
</dbReference>
<dbReference type="CDD" id="cd08170">
    <property type="entry name" value="GlyDH"/>
    <property type="match status" value="1"/>
</dbReference>
<feature type="binding site" evidence="8">
    <location>
        <position position="37"/>
    </location>
    <ligand>
        <name>NAD(+)</name>
        <dbReference type="ChEBI" id="CHEBI:57540"/>
    </ligand>
</feature>
<feature type="domain" description="Alcohol dehydrogenase iron-type/glycerol dehydrogenase GldA" evidence="9">
    <location>
        <begin position="8"/>
        <end position="154"/>
    </location>
</feature>
<evidence type="ECO:0000256" key="5">
    <source>
        <dbReference type="ARBA" id="ARBA00023027"/>
    </source>
</evidence>
<evidence type="ECO:0000259" key="9">
    <source>
        <dbReference type="Pfam" id="PF00465"/>
    </source>
</evidence>
<dbReference type="AlphaFoldDB" id="A0A1I0PSE9"/>
<accession>A0A1I0PSE9</accession>
<evidence type="ECO:0000256" key="1">
    <source>
        <dbReference type="ARBA" id="ARBA00007358"/>
    </source>
</evidence>
<evidence type="ECO:0000256" key="3">
    <source>
        <dbReference type="ARBA" id="ARBA00022833"/>
    </source>
</evidence>
<name>A0A1I0PSE9_9EURY</name>
<comment type="similarity">
    <text evidence="1">Belongs to the iron-containing alcohol dehydrogenase family.</text>
</comment>
<evidence type="ECO:0000313" key="11">
    <source>
        <dbReference type="Proteomes" id="UP000183275"/>
    </source>
</evidence>
<feature type="binding site" evidence="6">
    <location>
        <position position="271"/>
    </location>
    <ligand>
        <name>glycerol</name>
        <dbReference type="ChEBI" id="CHEBI:17754"/>
    </ligand>
</feature>